<protein>
    <submittedName>
        <fullName evidence="3">Uncharacterized protein</fullName>
    </submittedName>
</protein>
<accession>A0A1B0B0T1</accession>
<organism evidence="3 4">
    <name type="scientific">Glossina palpalis gambiensis</name>
    <dbReference type="NCBI Taxonomy" id="67801"/>
    <lineage>
        <taxon>Eukaryota</taxon>
        <taxon>Metazoa</taxon>
        <taxon>Ecdysozoa</taxon>
        <taxon>Arthropoda</taxon>
        <taxon>Hexapoda</taxon>
        <taxon>Insecta</taxon>
        <taxon>Pterygota</taxon>
        <taxon>Neoptera</taxon>
        <taxon>Endopterygota</taxon>
        <taxon>Diptera</taxon>
        <taxon>Brachycera</taxon>
        <taxon>Muscomorpha</taxon>
        <taxon>Hippoboscoidea</taxon>
        <taxon>Glossinidae</taxon>
        <taxon>Glossina</taxon>
    </lineage>
</organism>
<dbReference type="Proteomes" id="UP000092460">
    <property type="component" value="Unassembled WGS sequence"/>
</dbReference>
<sequence>MIKGNSGYENLKSEGSEGYIFALDVSHRIINVTFKQKIFVLTILYFFVCIDGAPTFHLLRKHAQTKTFNNDLYGEHRKSSPTIIIQNSPHKIQVLSQSDVGKRQLPILSAPQIYSAVHHPIAGYNHHIGDTKSYSMSSSSSSSSTNAVKSETSNDTAKAPIMNNNKICAHRNKKREE</sequence>
<keyword evidence="2" id="KW-0472">Membrane</keyword>
<reference evidence="4" key="1">
    <citation type="submission" date="2015-01" db="EMBL/GenBank/DDBJ databases">
        <authorList>
            <person name="Aksoy S."/>
            <person name="Warren W."/>
            <person name="Wilson R.K."/>
        </authorList>
    </citation>
    <scope>NUCLEOTIDE SEQUENCE [LARGE SCALE GENOMIC DNA]</scope>
    <source>
        <strain evidence="4">IAEA</strain>
    </source>
</reference>
<keyword evidence="2" id="KW-1133">Transmembrane helix</keyword>
<evidence type="ECO:0000313" key="4">
    <source>
        <dbReference type="Proteomes" id="UP000092460"/>
    </source>
</evidence>
<evidence type="ECO:0000256" key="1">
    <source>
        <dbReference type="SAM" id="MobiDB-lite"/>
    </source>
</evidence>
<proteinExistence type="predicted"/>
<keyword evidence="2" id="KW-0812">Transmembrane</keyword>
<keyword evidence="4" id="KW-1185">Reference proteome</keyword>
<reference evidence="3" key="2">
    <citation type="submission" date="2020-05" db="UniProtKB">
        <authorList>
            <consortium name="EnsemblMetazoa"/>
        </authorList>
    </citation>
    <scope>IDENTIFICATION</scope>
    <source>
        <strain evidence="3">IAEA</strain>
    </source>
</reference>
<feature type="compositionally biased region" description="Basic residues" evidence="1">
    <location>
        <begin position="168"/>
        <end position="177"/>
    </location>
</feature>
<feature type="transmembrane region" description="Helical" evidence="2">
    <location>
        <begin position="38"/>
        <end position="59"/>
    </location>
</feature>
<feature type="compositionally biased region" description="Low complexity" evidence="1">
    <location>
        <begin position="133"/>
        <end position="144"/>
    </location>
</feature>
<dbReference type="AlphaFoldDB" id="A0A1B0B0T1"/>
<feature type="compositionally biased region" description="Polar residues" evidence="1">
    <location>
        <begin position="145"/>
        <end position="166"/>
    </location>
</feature>
<evidence type="ECO:0000256" key="2">
    <source>
        <dbReference type="SAM" id="Phobius"/>
    </source>
</evidence>
<dbReference type="EnsemblMetazoa" id="GPPI015022-RA">
    <property type="protein sequence ID" value="GPPI015022-PA"/>
    <property type="gene ID" value="GPPI015022"/>
</dbReference>
<feature type="region of interest" description="Disordered" evidence="1">
    <location>
        <begin position="132"/>
        <end position="177"/>
    </location>
</feature>
<dbReference type="VEuPathDB" id="VectorBase:GPPI015022"/>
<evidence type="ECO:0000313" key="3">
    <source>
        <dbReference type="EnsemblMetazoa" id="GPPI015022-PA"/>
    </source>
</evidence>
<dbReference type="EMBL" id="JXJN01006811">
    <property type="status" value="NOT_ANNOTATED_CDS"/>
    <property type="molecule type" value="Genomic_DNA"/>
</dbReference>
<name>A0A1B0B0T1_9MUSC</name>